<feature type="compositionally biased region" description="Polar residues" evidence="4">
    <location>
        <begin position="227"/>
        <end position="248"/>
    </location>
</feature>
<dbReference type="VEuPathDB" id="FungiDB:F4678DRAFT_417236"/>
<dbReference type="PANTHER" id="PTHR14221">
    <property type="entry name" value="WD REPEAT DOMAIN 44"/>
    <property type="match status" value="1"/>
</dbReference>
<feature type="region of interest" description="Disordered" evidence="4">
    <location>
        <begin position="20"/>
        <end position="89"/>
    </location>
</feature>
<name>A0A9W8TJY6_9PEZI</name>
<gene>
    <name evidence="5" type="ORF">NPX13_g8314</name>
</gene>
<dbReference type="Gene3D" id="2.130.10.10">
    <property type="entry name" value="YVTN repeat-like/Quinoprotein amine dehydrogenase"/>
    <property type="match status" value="2"/>
</dbReference>
<evidence type="ECO:0000256" key="3">
    <source>
        <dbReference type="PROSITE-ProRule" id="PRU00221"/>
    </source>
</evidence>
<dbReference type="VEuPathDB" id="FungiDB:F4678DRAFT_480584"/>
<dbReference type="PROSITE" id="PS50082">
    <property type="entry name" value="WD_REPEATS_2"/>
    <property type="match status" value="3"/>
</dbReference>
<evidence type="ECO:0008006" key="7">
    <source>
        <dbReference type="Google" id="ProtNLM"/>
    </source>
</evidence>
<keyword evidence="1 3" id="KW-0853">WD repeat</keyword>
<evidence type="ECO:0000313" key="5">
    <source>
        <dbReference type="EMBL" id="KAJ3563110.1"/>
    </source>
</evidence>
<protein>
    <recommendedName>
        <fullName evidence="7">Anaphase-promoting complex subunit 4 WD40 domain-containing protein</fullName>
    </recommendedName>
</protein>
<sequence>MSVCISAIPLRARLLQSGTDISPRLSSTPTQTPVKKERAKVARKDATSAVSKDAIKEPSSSRDSIKDVKEQRNTANGWTASSTHPSASLDPLSHHIFARTNTERSIASRLLNSARPDSPSNESIPRPGPDVANKLSSVQPDSTKDKKKGVSFLSRLSMIGGKKKDEDILDNESELSEQRAEGSQNLAFSSAVYIPHHKEPQRYIRVHAQHKKEREFNRVFLAQELVGTSSSPSAGQTQTTNEEPSSASRAKVDRTSGGPIWAIEFSQDGRYLATGGRDRILRVWAVIASEEDRKAWGNEENANTENEERLSAPVFRSKPAREFVGHEGDILDLSWSKNNFLLSSSMDKTVRLWHMSRRECLCTFKHRDFVASIAFHPRDDRFFLAGSLDSSLRLWSIPDKAVAYSSQLTDIITAVGFSPDGKTAIAGTLHGICMFYETEGLKFLSQLHVRSSRGKNAKGSKITGIQAMDFSPDEAHSEVKLLVTSNDSRIRIYNMVDKTLEAKFKGHENACNQIRASFSDDGAFVISGSEDRKAFIWSRERTGAESRDKCPHEYFQAHSEIVTTAIFAPTKTRQLLQASLDPIFTLCNPPPVTLRSMDESTANSVCDTQSEYSAKNRKPEETPAFIARSNHPDGNIIVTTDNSGLIKVFRQDCAFAKRRHDNWETNSTFSRKLGRDKLLLGRTGSIMTGTSVSSRDPHSRRSSLSQPLQITSDRINTWRQGVEGNPGRPISIAATTTTTTTTPAGSVRSPSPVKTTRTPASPTTHRPPETRRQLRNVTSPMLFPTSPTTSVRSNRTTEAPRGETDTSRPPAPGFSFRSIDDDGEDAHLDMAGAGNSFWKLNKWRNAGHRSSSMSKHERATSGSFTVDEAASSAAGSEEADVIAGAEQQQQQQQQSHENHNSFVERDRRRQSGNVSRLWPSPLEERDETEGGFLAPPTERILTKTRTNRTSSILSRLSSELTASEDGEEMECVNLSGSTLEAHGQICLDYRAGAYHAAGIAHTAYYPRLLSAGGNADKTNTFTPINVSDLTGCIFNTTDLLKSNNLLYFVLHAIQAATPDVVGTIFTDVKKALSPLTDKIQHLLADKTCLQPEKHNTKLFEKYPGYTKSYGTYAGLSKGTLSGVTEGVKGLAGGLVNTSN</sequence>
<proteinExistence type="predicted"/>
<dbReference type="InterPro" id="IPR001680">
    <property type="entry name" value="WD40_rpt"/>
</dbReference>
<organism evidence="5 6">
    <name type="scientific">Xylaria arbuscula</name>
    <dbReference type="NCBI Taxonomy" id="114810"/>
    <lineage>
        <taxon>Eukaryota</taxon>
        <taxon>Fungi</taxon>
        <taxon>Dikarya</taxon>
        <taxon>Ascomycota</taxon>
        <taxon>Pezizomycotina</taxon>
        <taxon>Sordariomycetes</taxon>
        <taxon>Xylariomycetidae</taxon>
        <taxon>Xylariales</taxon>
        <taxon>Xylariaceae</taxon>
        <taxon>Xylaria</taxon>
    </lineage>
</organism>
<feature type="compositionally biased region" description="Basic and acidic residues" evidence="4">
    <location>
        <begin position="896"/>
        <end position="909"/>
    </location>
</feature>
<evidence type="ECO:0000313" key="6">
    <source>
        <dbReference type="Proteomes" id="UP001148614"/>
    </source>
</evidence>
<evidence type="ECO:0000256" key="2">
    <source>
        <dbReference type="ARBA" id="ARBA00022737"/>
    </source>
</evidence>
<feature type="compositionally biased region" description="Polar residues" evidence="4">
    <location>
        <begin position="73"/>
        <end position="86"/>
    </location>
</feature>
<feature type="region of interest" description="Disordered" evidence="4">
    <location>
        <begin position="227"/>
        <end position="253"/>
    </location>
</feature>
<feature type="repeat" description="WD" evidence="3">
    <location>
        <begin position="363"/>
        <end position="405"/>
    </location>
</feature>
<feature type="region of interest" description="Disordered" evidence="4">
    <location>
        <begin position="719"/>
        <end position="828"/>
    </location>
</feature>
<dbReference type="Pfam" id="PF00400">
    <property type="entry name" value="WD40"/>
    <property type="match status" value="4"/>
</dbReference>
<dbReference type="SUPFAM" id="SSF50978">
    <property type="entry name" value="WD40 repeat-like"/>
    <property type="match status" value="1"/>
</dbReference>
<feature type="compositionally biased region" description="Polar residues" evidence="4">
    <location>
        <begin position="775"/>
        <end position="797"/>
    </location>
</feature>
<comment type="caution">
    <text evidence="5">The sequence shown here is derived from an EMBL/GenBank/DDBJ whole genome shotgun (WGS) entry which is preliminary data.</text>
</comment>
<dbReference type="EMBL" id="JANPWZ010001804">
    <property type="protein sequence ID" value="KAJ3563110.1"/>
    <property type="molecule type" value="Genomic_DNA"/>
</dbReference>
<dbReference type="InterPro" id="IPR015943">
    <property type="entry name" value="WD40/YVTN_repeat-like_dom_sf"/>
</dbReference>
<feature type="compositionally biased region" description="Basic and acidic residues" evidence="4">
    <location>
        <begin position="53"/>
        <end position="72"/>
    </location>
</feature>
<feature type="compositionally biased region" description="Basic and acidic residues" evidence="4">
    <location>
        <begin position="34"/>
        <end position="46"/>
    </location>
</feature>
<dbReference type="CDD" id="cd00200">
    <property type="entry name" value="WD40"/>
    <property type="match status" value="1"/>
</dbReference>
<evidence type="ECO:0000256" key="1">
    <source>
        <dbReference type="ARBA" id="ARBA00022574"/>
    </source>
</evidence>
<evidence type="ECO:0000256" key="4">
    <source>
        <dbReference type="SAM" id="MobiDB-lite"/>
    </source>
</evidence>
<feature type="region of interest" description="Disordered" evidence="4">
    <location>
        <begin position="848"/>
        <end position="933"/>
    </location>
</feature>
<accession>A0A9W8TJY6</accession>
<dbReference type="InterPro" id="IPR040324">
    <property type="entry name" value="WDR44/Dgr2"/>
</dbReference>
<feature type="repeat" description="WD" evidence="3">
    <location>
        <begin position="260"/>
        <end position="294"/>
    </location>
</feature>
<dbReference type="AlphaFoldDB" id="A0A9W8TJY6"/>
<feature type="region of interest" description="Disordered" evidence="4">
    <location>
        <begin position="112"/>
        <end position="149"/>
    </location>
</feature>
<dbReference type="InterPro" id="IPR036322">
    <property type="entry name" value="WD40_repeat_dom_sf"/>
</dbReference>
<keyword evidence="6" id="KW-1185">Reference proteome</keyword>
<feature type="compositionally biased region" description="Polar residues" evidence="4">
    <location>
        <begin position="748"/>
        <end position="764"/>
    </location>
</feature>
<dbReference type="PROSITE" id="PS50294">
    <property type="entry name" value="WD_REPEATS_REGION"/>
    <property type="match status" value="3"/>
</dbReference>
<keyword evidence="2" id="KW-0677">Repeat</keyword>
<dbReference type="PANTHER" id="PTHR14221:SF0">
    <property type="entry name" value="WD REPEAT-CONTAINING PROTEIN 44"/>
    <property type="match status" value="1"/>
</dbReference>
<feature type="repeat" description="WD" evidence="3">
    <location>
        <begin position="323"/>
        <end position="363"/>
    </location>
</feature>
<feature type="compositionally biased region" description="Polar residues" evidence="4">
    <location>
        <begin position="20"/>
        <end position="33"/>
    </location>
</feature>
<dbReference type="SMART" id="SM00320">
    <property type="entry name" value="WD40"/>
    <property type="match status" value="7"/>
</dbReference>
<reference evidence="5" key="1">
    <citation type="submission" date="2022-07" db="EMBL/GenBank/DDBJ databases">
        <title>Genome Sequence of Xylaria arbuscula.</title>
        <authorList>
            <person name="Buettner E."/>
        </authorList>
    </citation>
    <scope>NUCLEOTIDE SEQUENCE</scope>
    <source>
        <strain evidence="5">VT107</strain>
    </source>
</reference>
<dbReference type="Proteomes" id="UP001148614">
    <property type="component" value="Unassembled WGS sequence"/>
</dbReference>
<feature type="region of interest" description="Disordered" evidence="4">
    <location>
        <begin position="687"/>
        <end position="707"/>
    </location>
</feature>